<dbReference type="Pfam" id="PF00196">
    <property type="entry name" value="GerE"/>
    <property type="match status" value="1"/>
</dbReference>
<keyword evidence="3" id="KW-0804">Transcription</keyword>
<evidence type="ECO:0000313" key="5">
    <source>
        <dbReference type="EMBL" id="MDQ0904928.1"/>
    </source>
</evidence>
<proteinExistence type="predicted"/>
<dbReference type="PROSITE" id="PS50043">
    <property type="entry name" value="HTH_LUXR_2"/>
    <property type="match status" value="1"/>
</dbReference>
<dbReference type="InterPro" id="IPR000792">
    <property type="entry name" value="Tscrpt_reg_LuxR_C"/>
</dbReference>
<dbReference type="SUPFAM" id="SSF46894">
    <property type="entry name" value="C-terminal effector domain of the bipartite response regulators"/>
    <property type="match status" value="1"/>
</dbReference>
<evidence type="ECO:0000256" key="3">
    <source>
        <dbReference type="ARBA" id="ARBA00023163"/>
    </source>
</evidence>
<dbReference type="GO" id="GO:0003677">
    <property type="term" value="F:DNA binding"/>
    <property type="evidence" value="ECO:0007669"/>
    <property type="project" value="UniProtKB-KW"/>
</dbReference>
<dbReference type="SMART" id="SM00421">
    <property type="entry name" value="HTH_LUXR"/>
    <property type="match status" value="1"/>
</dbReference>
<organism evidence="5 6">
    <name type="scientific">Streptomyces canus</name>
    <dbReference type="NCBI Taxonomy" id="58343"/>
    <lineage>
        <taxon>Bacteria</taxon>
        <taxon>Bacillati</taxon>
        <taxon>Actinomycetota</taxon>
        <taxon>Actinomycetes</taxon>
        <taxon>Kitasatosporales</taxon>
        <taxon>Streptomycetaceae</taxon>
        <taxon>Streptomyces</taxon>
        <taxon>Streptomyces aurantiacus group</taxon>
    </lineage>
</organism>
<dbReference type="InterPro" id="IPR036388">
    <property type="entry name" value="WH-like_DNA-bd_sf"/>
</dbReference>
<dbReference type="SUPFAM" id="SSF52540">
    <property type="entry name" value="P-loop containing nucleoside triphosphate hydrolases"/>
    <property type="match status" value="1"/>
</dbReference>
<dbReference type="Proteomes" id="UP001234216">
    <property type="component" value="Unassembled WGS sequence"/>
</dbReference>
<comment type="caution">
    <text evidence="5">The sequence shown here is derived from an EMBL/GenBank/DDBJ whole genome shotgun (WGS) entry which is preliminary data.</text>
</comment>
<dbReference type="PRINTS" id="PR00038">
    <property type="entry name" value="HTHLUXR"/>
</dbReference>
<sequence>MLWLEGPADSGKSHLLTLAAEEAGAAGALILNGRGGDGLSPLAPLLDAFAPLSVSGVNDPGFPLRSMRWIDDRLRGFAQVRPLLVVLDDVQHCDSHSLLTIRTLTSRLLDLPVLWLLAARSHLDVPAALTLRRDLIGERAARLELSPWESEDVQLLVRNLLGRRAGEAEPYLPFLGGLPGAVVHLCSLLAAEYGLSGDPRTGRDMVTEAVVTRRMEQLTPSARDLVLTASALGAGVGVRHLCQILGRDETSLLRPLREVLAAGLMRAEQESLAFTHPRVRDAVAATLPSPVRLSLRRRSVDVRLSDGTSPIFLATEMAEIAEPGDERALSVLEDAAREVAPTAPTTAAAHLRRAMSLSRTMPSRRMRLAARLVPLLRETGEIDEARSLACDVLQAPPDAATHAQVCLELVRQGYVFPVPQTDAHLRRAFHHDDVPPPVKDQLLLALMLRRLLAGEAEETVRAAEGGLAHTPSTHSLSDMTRHTLRSMHAGRRQRWADALKCSEAVPAKATELNSTDGSALPEVVVSIAWRAALLALTGAGQAAAELIESGLADAERSGRLTYLPLWRTARAGLLLDAGRPADAARELAAVMSGPRPPGASAAYEPAVACTRARTALHTGDDAELESCAAVADTYLAQDHPRLRGAGGWIALLTAECRNQVLTQDQLRAAAAHLRRGFLYTTCFGAGDVMLLVAAAIAAGHREVAAEAVAFAEERAQNNPGLPLFTAAAIHARGLFANNPGLLLDAAERHGDVRPLLQARALEDAGDNTAAVGGALPHYEKALSLYDAGGAERDRRRVRSKLRGLGARTLPVAGPVCSTPADTEWRGLTRSELGVVRLVAYGATNREAAQRLFVSPHTVNTHLRHAFEKLGVHSRAQLARLYAREVDTEAATA</sequence>
<keyword evidence="1" id="KW-0805">Transcription regulation</keyword>
<protein>
    <submittedName>
        <fullName evidence="5">DNA-binding CsgD family transcriptional regulator</fullName>
    </submittedName>
</protein>
<dbReference type="PANTHER" id="PTHR44688:SF16">
    <property type="entry name" value="DNA-BINDING TRANSCRIPTIONAL ACTIVATOR DEVR_DOSR"/>
    <property type="match status" value="1"/>
</dbReference>
<dbReference type="RefSeq" id="WP_306972434.1">
    <property type="nucleotide sequence ID" value="NZ_JAUSZV010000005.1"/>
</dbReference>
<dbReference type="CDD" id="cd06170">
    <property type="entry name" value="LuxR_C_like"/>
    <property type="match status" value="1"/>
</dbReference>
<evidence type="ECO:0000313" key="6">
    <source>
        <dbReference type="Proteomes" id="UP001234216"/>
    </source>
</evidence>
<dbReference type="Gene3D" id="1.10.10.10">
    <property type="entry name" value="Winged helix-like DNA-binding domain superfamily/Winged helix DNA-binding domain"/>
    <property type="match status" value="1"/>
</dbReference>
<evidence type="ECO:0000259" key="4">
    <source>
        <dbReference type="PROSITE" id="PS50043"/>
    </source>
</evidence>
<accession>A0AAW8F7Y2</accession>
<dbReference type="InterPro" id="IPR016032">
    <property type="entry name" value="Sig_transdc_resp-reg_C-effctor"/>
</dbReference>
<name>A0AAW8F7Y2_9ACTN</name>
<keyword evidence="2 5" id="KW-0238">DNA-binding</keyword>
<evidence type="ECO:0000256" key="2">
    <source>
        <dbReference type="ARBA" id="ARBA00023125"/>
    </source>
</evidence>
<dbReference type="PANTHER" id="PTHR44688">
    <property type="entry name" value="DNA-BINDING TRANSCRIPTIONAL ACTIVATOR DEVR_DOSR"/>
    <property type="match status" value="1"/>
</dbReference>
<dbReference type="GO" id="GO:0006355">
    <property type="term" value="P:regulation of DNA-templated transcription"/>
    <property type="evidence" value="ECO:0007669"/>
    <property type="project" value="InterPro"/>
</dbReference>
<gene>
    <name evidence="5" type="ORF">QFZ22_000913</name>
</gene>
<evidence type="ECO:0000256" key="1">
    <source>
        <dbReference type="ARBA" id="ARBA00023015"/>
    </source>
</evidence>
<dbReference type="InterPro" id="IPR027417">
    <property type="entry name" value="P-loop_NTPase"/>
</dbReference>
<dbReference type="EMBL" id="JAUSZV010000005">
    <property type="protein sequence ID" value="MDQ0904928.1"/>
    <property type="molecule type" value="Genomic_DNA"/>
</dbReference>
<dbReference type="AlphaFoldDB" id="A0AAW8F7Y2"/>
<feature type="domain" description="HTH luxR-type" evidence="4">
    <location>
        <begin position="820"/>
        <end position="885"/>
    </location>
</feature>
<reference evidence="5" key="1">
    <citation type="submission" date="2023-07" db="EMBL/GenBank/DDBJ databases">
        <title>Comparative genomics of wheat-associated soil bacteria to identify genetic determinants of phenazine resistance.</title>
        <authorList>
            <person name="Mouncey N."/>
        </authorList>
    </citation>
    <scope>NUCLEOTIDE SEQUENCE</scope>
    <source>
        <strain evidence="5">V4I22</strain>
    </source>
</reference>